<evidence type="ECO:0000256" key="1">
    <source>
        <dbReference type="ARBA" id="ARBA00001947"/>
    </source>
</evidence>
<evidence type="ECO:0000256" key="10">
    <source>
        <dbReference type="SAM" id="MobiDB-lite"/>
    </source>
</evidence>
<feature type="domain" description="Peptidase M50" evidence="12">
    <location>
        <begin position="335"/>
        <end position="462"/>
    </location>
</feature>
<dbReference type="AlphaFoldDB" id="A0A2G4EZT1"/>
<name>A0A2G4EZT1_9CYAN</name>
<dbReference type="RefSeq" id="WP_096828937.1">
    <property type="nucleotide sequence ID" value="NZ_NXIB02000069.1"/>
</dbReference>
<keyword evidence="4 13" id="KW-0645">Protease</keyword>
<feature type="region of interest" description="Disordered" evidence="10">
    <location>
        <begin position="125"/>
        <end position="168"/>
    </location>
</feature>
<comment type="cofactor">
    <cofactor evidence="1">
        <name>Zn(2+)</name>
        <dbReference type="ChEBI" id="CHEBI:29105"/>
    </cofactor>
</comment>
<dbReference type="GO" id="GO:0008233">
    <property type="term" value="F:peptidase activity"/>
    <property type="evidence" value="ECO:0007669"/>
    <property type="project" value="UniProtKB-KW"/>
</dbReference>
<evidence type="ECO:0000256" key="7">
    <source>
        <dbReference type="ARBA" id="ARBA00022946"/>
    </source>
</evidence>
<comment type="similarity">
    <text evidence="3">Belongs to the peptidase M50B family.</text>
</comment>
<dbReference type="EMBL" id="NXIB02000069">
    <property type="protein sequence ID" value="PHX55008.1"/>
    <property type="molecule type" value="Genomic_DNA"/>
</dbReference>
<sequence>MFAATLFDIPRNLMFLFDGSAIDLHKPVLAQATGMETMIASENTATIALLLIAVGILGRGFYRAKPFGKLGILAWLQSVVLMSPWLLFFGLFSAGIYLNLVAVLLMLVASTGLYIYLGRELRSAAGDSAGRSPDTTEVKSVSDRNSAPESPTPPREPVKTLTSSQTNDQSQIIPIPAEDLKAIQGIFGVDTFFATETIPYQDGVILKGNLRGDPEQVHSRLSASLQAKLGDRYRLFLVENQDDKPVAIVLPSENDPQPTTLSQKILAVVLLLATIATTLETSGLLLGFDFLSAPTRYSEVLPIATGIWAVLGSREIARRVLASQYNVRLSWPFFIPTWQIGSFGAIDRFESLLPNRKVLFDISIAGEATGGIIALSMLIVGLLLSHPGSLFQIPAELFKASLLVGTLSKVILGSALQQPLVDVHPLVVIGWLGLVITAINLMPAGQLDGGRIVQAIYGRKTANLATLATFAVLAIASLVNPLALYWAIVILILQRNLERPTLNELTEPDDARAALGLLALFLMIAILLPLTPVLAGRLGIGN</sequence>
<keyword evidence="8 11" id="KW-1133">Transmembrane helix</keyword>
<dbReference type="Proteomes" id="UP000226442">
    <property type="component" value="Unassembled WGS sequence"/>
</dbReference>
<dbReference type="PANTHER" id="PTHR31412">
    <property type="entry name" value="ZINC METALLOPROTEASE EGY1"/>
    <property type="match status" value="1"/>
</dbReference>
<evidence type="ECO:0000259" key="12">
    <source>
        <dbReference type="Pfam" id="PF02163"/>
    </source>
</evidence>
<evidence type="ECO:0000256" key="9">
    <source>
        <dbReference type="ARBA" id="ARBA00023136"/>
    </source>
</evidence>
<dbReference type="PANTHER" id="PTHR31412:SF0">
    <property type="entry name" value="ZINC METALLOPROTEASE EGY1, CHLOROPLASTIC-RELATED"/>
    <property type="match status" value="1"/>
</dbReference>
<evidence type="ECO:0000256" key="6">
    <source>
        <dbReference type="ARBA" id="ARBA00022801"/>
    </source>
</evidence>
<feature type="transmembrane region" description="Helical" evidence="11">
    <location>
        <begin position="96"/>
        <end position="117"/>
    </location>
</feature>
<dbReference type="Pfam" id="PF02163">
    <property type="entry name" value="Peptidase_M50"/>
    <property type="match status" value="1"/>
</dbReference>
<gene>
    <name evidence="13" type="ORF">CP500_013075</name>
</gene>
<evidence type="ECO:0000313" key="14">
    <source>
        <dbReference type="Proteomes" id="UP000226442"/>
    </source>
</evidence>
<evidence type="ECO:0000256" key="4">
    <source>
        <dbReference type="ARBA" id="ARBA00022670"/>
    </source>
</evidence>
<evidence type="ECO:0000256" key="5">
    <source>
        <dbReference type="ARBA" id="ARBA00022692"/>
    </source>
</evidence>
<dbReference type="GO" id="GO:0016020">
    <property type="term" value="C:membrane"/>
    <property type="evidence" value="ECO:0007669"/>
    <property type="project" value="UniProtKB-SubCell"/>
</dbReference>
<accession>A0A2G4EZT1</accession>
<keyword evidence="7" id="KW-0809">Transit peptide</keyword>
<feature type="transmembrane region" description="Helical" evidence="11">
    <location>
        <begin position="70"/>
        <end position="90"/>
    </location>
</feature>
<keyword evidence="5 11" id="KW-0812">Transmembrane</keyword>
<evidence type="ECO:0000256" key="3">
    <source>
        <dbReference type="ARBA" id="ARBA00007931"/>
    </source>
</evidence>
<comment type="subcellular location">
    <subcellularLocation>
        <location evidence="2">Membrane</location>
        <topology evidence="2">Multi-pass membrane protein</topology>
    </subcellularLocation>
</comment>
<reference evidence="13" key="1">
    <citation type="submission" date="2017-10" db="EMBL/GenBank/DDBJ databases">
        <title>Draft genome sequence of the planktic cyanobacteria Tychonema bourrellyi isolated from alpine lentic freshwater.</title>
        <authorList>
            <person name="Tett A."/>
            <person name="Armanini F."/>
            <person name="Asnicar F."/>
            <person name="Boscaini A."/>
            <person name="Pasolli E."/>
            <person name="Zolfo M."/>
            <person name="Donati C."/>
            <person name="Salmaso N."/>
            <person name="Segata N."/>
        </authorList>
    </citation>
    <scope>NUCLEOTIDE SEQUENCE</scope>
    <source>
        <strain evidence="13">FEM_GT703</strain>
    </source>
</reference>
<dbReference type="GO" id="GO:0006508">
    <property type="term" value="P:proteolysis"/>
    <property type="evidence" value="ECO:0007669"/>
    <property type="project" value="UniProtKB-KW"/>
</dbReference>
<keyword evidence="14" id="KW-1185">Reference proteome</keyword>
<dbReference type="OrthoDB" id="494312at2"/>
<evidence type="ECO:0000256" key="11">
    <source>
        <dbReference type="SAM" id="Phobius"/>
    </source>
</evidence>
<protein>
    <submittedName>
        <fullName evidence="13">Site-2 protease family protein</fullName>
    </submittedName>
</protein>
<feature type="transmembrane region" description="Helical" evidence="11">
    <location>
        <begin position="38"/>
        <end position="58"/>
    </location>
</feature>
<evidence type="ECO:0000256" key="2">
    <source>
        <dbReference type="ARBA" id="ARBA00004141"/>
    </source>
</evidence>
<organism evidence="13 14">
    <name type="scientific">Tychonema bourrellyi FEM_GT703</name>
    <dbReference type="NCBI Taxonomy" id="2040638"/>
    <lineage>
        <taxon>Bacteria</taxon>
        <taxon>Bacillati</taxon>
        <taxon>Cyanobacteriota</taxon>
        <taxon>Cyanophyceae</taxon>
        <taxon>Oscillatoriophycideae</taxon>
        <taxon>Oscillatoriales</taxon>
        <taxon>Microcoleaceae</taxon>
        <taxon>Tychonema</taxon>
    </lineage>
</organism>
<keyword evidence="6" id="KW-0378">Hydrolase</keyword>
<feature type="transmembrane region" description="Helical" evidence="11">
    <location>
        <begin position="358"/>
        <end position="385"/>
    </location>
</feature>
<feature type="transmembrane region" description="Helical" evidence="11">
    <location>
        <begin position="265"/>
        <end position="288"/>
    </location>
</feature>
<dbReference type="CDD" id="cd06160">
    <property type="entry name" value="S2P-M50_like_2"/>
    <property type="match status" value="1"/>
</dbReference>
<proteinExistence type="inferred from homology"/>
<feature type="transmembrane region" description="Helical" evidence="11">
    <location>
        <begin position="464"/>
        <end position="493"/>
    </location>
</feature>
<feature type="transmembrane region" description="Helical" evidence="11">
    <location>
        <begin position="423"/>
        <end position="443"/>
    </location>
</feature>
<feature type="transmembrane region" description="Helical" evidence="11">
    <location>
        <begin position="513"/>
        <end position="535"/>
    </location>
</feature>
<comment type="caution">
    <text evidence="13">The sequence shown here is derived from an EMBL/GenBank/DDBJ whole genome shotgun (WGS) entry which is preliminary data.</text>
</comment>
<evidence type="ECO:0000313" key="13">
    <source>
        <dbReference type="EMBL" id="PHX55008.1"/>
    </source>
</evidence>
<dbReference type="InterPro" id="IPR008915">
    <property type="entry name" value="Peptidase_M50"/>
</dbReference>
<dbReference type="InterPro" id="IPR044838">
    <property type="entry name" value="EGY1-like"/>
</dbReference>
<evidence type="ECO:0000256" key="8">
    <source>
        <dbReference type="ARBA" id="ARBA00022989"/>
    </source>
</evidence>
<keyword evidence="9 11" id="KW-0472">Membrane</keyword>